<reference evidence="7" key="1">
    <citation type="submission" date="2017-02" db="EMBL/GenBank/DDBJ databases">
        <authorList>
            <person name="Dridi B."/>
        </authorList>
    </citation>
    <scope>NUCLEOTIDE SEQUENCE [LARGE SCALE GENOMIC DNA]</scope>
    <source>
        <strain evidence="7">EB411</strain>
    </source>
</reference>
<dbReference type="PANTHER" id="PTHR42800">
    <property type="entry name" value="EXOINULINASE INUD (AFU_ORTHOLOGUE AFUA_5G00480)"/>
    <property type="match status" value="1"/>
</dbReference>
<dbReference type="InterPro" id="IPR013320">
    <property type="entry name" value="ConA-like_dom_sf"/>
</dbReference>
<evidence type="ECO:0000313" key="6">
    <source>
        <dbReference type="EMBL" id="SJN42061.1"/>
    </source>
</evidence>
<evidence type="ECO:0000256" key="3">
    <source>
        <dbReference type="ARBA" id="ARBA00023295"/>
    </source>
</evidence>
<keyword evidence="3" id="KW-0326">Glycosidase</keyword>
<dbReference type="GO" id="GO:0005737">
    <property type="term" value="C:cytoplasm"/>
    <property type="evidence" value="ECO:0007669"/>
    <property type="project" value="TreeGrafter"/>
</dbReference>
<dbReference type="Pfam" id="PF00251">
    <property type="entry name" value="Glyco_hydro_32N"/>
    <property type="match status" value="1"/>
</dbReference>
<dbReference type="PANTHER" id="PTHR42800:SF1">
    <property type="entry name" value="EXOINULINASE INUD (AFU_ORTHOLOGUE AFUA_5G00480)"/>
    <property type="match status" value="1"/>
</dbReference>
<dbReference type="InterPro" id="IPR023296">
    <property type="entry name" value="Glyco_hydro_beta-prop_sf"/>
</dbReference>
<dbReference type="AlphaFoldDB" id="A0A1R4KCC8"/>
<accession>A0A1R4KCC8</accession>
<sequence length="514" mass="54846">MSTPAIPRPRFHFTPARNWMNDPNGLVHADGLWHLFFQYNPEGSDWGNMSWGHATSPDLHRWTEHPVALRHGGGEQIFSGSVVADRGDGDATPLAPADGERRLTAYYTSAYDDGRQAQSRAVSTDGGASWTRDPANPVLDRDSTAFRDPKVIRFREADGSWTWVMLTVEADDRQVLFHRSRDLRSWEESGRFGPLGPEGVVWECPDLVLLPVEGAEPGEPGGGASGAPAERRWTLLLSTNPVGEEQDPEGSAMHYLVGDFNGRRFTSDATELQRLDAGRDFYAGVTFDSAPHGAAVMIGWMSNWRYAGDVPTAPWRGAMSLPRVLSLRDRGRRLALVQRPAAFVEAALSPRPLCSVATAGGHRVPLSGHSLLRVDADTAATGDIELRLPAEPAAPAVATIAVDVAAGTLTLRRSGPTVSAIHPDFAWTSTLSLPRTDRVRLLVSLDGPLLEVFVEDGEAVASAFIPLGPGPHTAVLTTARGGAVSVAHGDGPSSATAAPTEGAATDPAGAPTLP</sequence>
<gene>
    <name evidence="6" type="ORF">FM119_13060</name>
</gene>
<dbReference type="SMART" id="SM00640">
    <property type="entry name" value="Glyco_32"/>
    <property type="match status" value="1"/>
</dbReference>
<dbReference type="SUPFAM" id="SSF49899">
    <property type="entry name" value="Concanavalin A-like lectins/glucanases"/>
    <property type="match status" value="1"/>
</dbReference>
<dbReference type="Proteomes" id="UP000196778">
    <property type="component" value="Unassembled WGS sequence"/>
</dbReference>
<protein>
    <submittedName>
        <fullName evidence="6">Sucrose-6-phosphate hydrolase</fullName>
    </submittedName>
</protein>
<dbReference type="Gene3D" id="2.60.120.560">
    <property type="entry name" value="Exo-inulinase, domain 1"/>
    <property type="match status" value="1"/>
</dbReference>
<evidence type="ECO:0000313" key="7">
    <source>
        <dbReference type="Proteomes" id="UP000196778"/>
    </source>
</evidence>
<dbReference type="GO" id="GO:0004575">
    <property type="term" value="F:sucrose alpha-glucosidase activity"/>
    <property type="evidence" value="ECO:0007669"/>
    <property type="project" value="TreeGrafter"/>
</dbReference>
<feature type="region of interest" description="Disordered" evidence="4">
    <location>
        <begin position="117"/>
        <end position="136"/>
    </location>
</feature>
<dbReference type="OrthoDB" id="9776657at2"/>
<keyword evidence="7" id="KW-1185">Reference proteome</keyword>
<dbReference type="SUPFAM" id="SSF75005">
    <property type="entry name" value="Arabinanase/levansucrase/invertase"/>
    <property type="match status" value="1"/>
</dbReference>
<dbReference type="InterPro" id="IPR018053">
    <property type="entry name" value="Glyco_hydro_32_AS"/>
</dbReference>
<comment type="similarity">
    <text evidence="1">Belongs to the glycosyl hydrolase 32 family.</text>
</comment>
<dbReference type="InterPro" id="IPR001362">
    <property type="entry name" value="Glyco_hydro_32"/>
</dbReference>
<dbReference type="Gene3D" id="2.115.10.20">
    <property type="entry name" value="Glycosyl hydrolase domain, family 43"/>
    <property type="match status" value="1"/>
</dbReference>
<dbReference type="GO" id="GO:0005987">
    <property type="term" value="P:sucrose catabolic process"/>
    <property type="evidence" value="ECO:0007669"/>
    <property type="project" value="TreeGrafter"/>
</dbReference>
<evidence type="ECO:0000256" key="1">
    <source>
        <dbReference type="ARBA" id="ARBA00009902"/>
    </source>
</evidence>
<dbReference type="EMBL" id="FUKR01000076">
    <property type="protein sequence ID" value="SJN42061.1"/>
    <property type="molecule type" value="Genomic_DNA"/>
</dbReference>
<proteinExistence type="inferred from homology"/>
<keyword evidence="2 6" id="KW-0378">Hydrolase</keyword>
<evidence type="ECO:0000256" key="2">
    <source>
        <dbReference type="ARBA" id="ARBA00022801"/>
    </source>
</evidence>
<name>A0A1R4KCC8_9MICO</name>
<dbReference type="CDD" id="cd18622">
    <property type="entry name" value="GH32_Inu-like"/>
    <property type="match status" value="1"/>
</dbReference>
<dbReference type="PROSITE" id="PS00609">
    <property type="entry name" value="GLYCOSYL_HYDROL_F32"/>
    <property type="match status" value="1"/>
</dbReference>
<feature type="region of interest" description="Disordered" evidence="4">
    <location>
        <begin position="486"/>
        <end position="514"/>
    </location>
</feature>
<organism evidence="6 7">
    <name type="scientific">Mycetocola reblochoni REB411</name>
    <dbReference type="NCBI Taxonomy" id="1255698"/>
    <lineage>
        <taxon>Bacteria</taxon>
        <taxon>Bacillati</taxon>
        <taxon>Actinomycetota</taxon>
        <taxon>Actinomycetes</taxon>
        <taxon>Micrococcales</taxon>
        <taxon>Microbacteriaceae</taxon>
        <taxon>Mycetocola</taxon>
    </lineage>
</organism>
<feature type="domain" description="Glycosyl hydrolase family 32 N-terminal" evidence="5">
    <location>
        <begin position="12"/>
        <end position="340"/>
    </location>
</feature>
<evidence type="ECO:0000256" key="4">
    <source>
        <dbReference type="SAM" id="MobiDB-lite"/>
    </source>
</evidence>
<dbReference type="InterPro" id="IPR013148">
    <property type="entry name" value="Glyco_hydro_32_N"/>
</dbReference>
<evidence type="ECO:0000259" key="5">
    <source>
        <dbReference type="Pfam" id="PF00251"/>
    </source>
</evidence>
<dbReference type="RefSeq" id="WP_087138610.1">
    <property type="nucleotide sequence ID" value="NZ_FUKR01000076.1"/>
</dbReference>